<protein>
    <recommendedName>
        <fullName evidence="5">Protein kinase domain-containing protein</fullName>
    </recommendedName>
</protein>
<evidence type="ECO:0000313" key="3">
    <source>
        <dbReference type="Proteomes" id="UP000636800"/>
    </source>
</evidence>
<evidence type="ECO:0000313" key="4">
    <source>
        <dbReference type="Proteomes" id="UP000639772"/>
    </source>
</evidence>
<sequence length="54" mass="6205">MEVTENFDEKFVIGKETHGTVYKAILSPEEVYAVKKIVFREQQAANKSMVTEIQ</sequence>
<dbReference type="EMBL" id="JADCNL010000005">
    <property type="protein sequence ID" value="KAG0479897.1"/>
    <property type="molecule type" value="Genomic_DNA"/>
</dbReference>
<dbReference type="EMBL" id="JADCNM010000005">
    <property type="protein sequence ID" value="KAG0482434.1"/>
    <property type="molecule type" value="Genomic_DNA"/>
</dbReference>
<dbReference type="AlphaFoldDB" id="A0A835R123"/>
<evidence type="ECO:0000313" key="2">
    <source>
        <dbReference type="EMBL" id="KAG0482434.1"/>
    </source>
</evidence>
<proteinExistence type="predicted"/>
<gene>
    <name evidence="2" type="ORF">HPP92_010518</name>
    <name evidence="1" type="ORF">HPP92_010755</name>
</gene>
<keyword evidence="3" id="KW-1185">Reference proteome</keyword>
<dbReference type="InterPro" id="IPR011009">
    <property type="entry name" value="Kinase-like_dom_sf"/>
</dbReference>
<dbReference type="SUPFAM" id="SSF56112">
    <property type="entry name" value="Protein kinase-like (PK-like)"/>
    <property type="match status" value="1"/>
</dbReference>
<dbReference type="Proteomes" id="UP000639772">
    <property type="component" value="Unassembled WGS sequence"/>
</dbReference>
<dbReference type="Gene3D" id="3.30.200.20">
    <property type="entry name" value="Phosphorylase Kinase, domain 1"/>
    <property type="match status" value="1"/>
</dbReference>
<name>A0A835R123_VANPL</name>
<evidence type="ECO:0000313" key="1">
    <source>
        <dbReference type="EMBL" id="KAG0479897.1"/>
    </source>
</evidence>
<comment type="caution">
    <text evidence="2">The sequence shown here is derived from an EMBL/GenBank/DDBJ whole genome shotgun (WGS) entry which is preliminary data.</text>
</comment>
<accession>A0A835R123</accession>
<organism evidence="2 4">
    <name type="scientific">Vanilla planifolia</name>
    <name type="common">Vanilla</name>
    <dbReference type="NCBI Taxonomy" id="51239"/>
    <lineage>
        <taxon>Eukaryota</taxon>
        <taxon>Viridiplantae</taxon>
        <taxon>Streptophyta</taxon>
        <taxon>Embryophyta</taxon>
        <taxon>Tracheophyta</taxon>
        <taxon>Spermatophyta</taxon>
        <taxon>Magnoliopsida</taxon>
        <taxon>Liliopsida</taxon>
        <taxon>Asparagales</taxon>
        <taxon>Orchidaceae</taxon>
        <taxon>Vanilloideae</taxon>
        <taxon>Vanilleae</taxon>
        <taxon>Vanilla</taxon>
    </lineage>
</organism>
<reference evidence="3 4" key="1">
    <citation type="journal article" date="2020" name="Nat. Food">
        <title>A phased Vanilla planifolia genome enables genetic improvement of flavour and production.</title>
        <authorList>
            <person name="Hasing T."/>
            <person name="Tang H."/>
            <person name="Brym M."/>
            <person name="Khazi F."/>
            <person name="Huang T."/>
            <person name="Chambers A.H."/>
        </authorList>
    </citation>
    <scope>NUCLEOTIDE SEQUENCE [LARGE SCALE GENOMIC DNA]</scope>
    <source>
        <tissue evidence="2">Leaf</tissue>
    </source>
</reference>
<dbReference type="Proteomes" id="UP000636800">
    <property type="component" value="Chromosome 5"/>
</dbReference>
<evidence type="ECO:0008006" key="5">
    <source>
        <dbReference type="Google" id="ProtNLM"/>
    </source>
</evidence>